<sequence length="93" mass="10383">MRMKRWPTTDLCSGTCVRPSCVVYISQNAGSLSKIEGRREKLGRSKRAVETSHLKFTQSCLYSPDHPPYRDRQMPMLHGGGRAGKAKANANSM</sequence>
<feature type="region of interest" description="Disordered" evidence="1">
    <location>
        <begin position="65"/>
        <end position="93"/>
    </location>
</feature>
<dbReference type="Gramene" id="Mp2g13360.1">
    <property type="protein sequence ID" value="Mp2g13360.1.cds1"/>
    <property type="gene ID" value="Mp2g13360"/>
</dbReference>
<dbReference type="AlphaFoldDB" id="A0A2R6XAK2"/>
<protein>
    <submittedName>
        <fullName evidence="2">Uncharacterized protein</fullName>
    </submittedName>
</protein>
<organism evidence="2 3">
    <name type="scientific">Marchantia polymorpha</name>
    <name type="common">Common liverwort</name>
    <name type="synonym">Marchantia aquatica</name>
    <dbReference type="NCBI Taxonomy" id="3197"/>
    <lineage>
        <taxon>Eukaryota</taxon>
        <taxon>Viridiplantae</taxon>
        <taxon>Streptophyta</taxon>
        <taxon>Embryophyta</taxon>
        <taxon>Marchantiophyta</taxon>
        <taxon>Marchantiopsida</taxon>
        <taxon>Marchantiidae</taxon>
        <taxon>Marchantiales</taxon>
        <taxon>Marchantiaceae</taxon>
        <taxon>Marchantia</taxon>
    </lineage>
</organism>
<keyword evidence="3" id="KW-1185">Reference proteome</keyword>
<dbReference type="EMBL" id="KZ772698">
    <property type="protein sequence ID" value="PTQ43145.1"/>
    <property type="molecule type" value="Genomic_DNA"/>
</dbReference>
<accession>A0A2R6XAK2</accession>
<evidence type="ECO:0000313" key="3">
    <source>
        <dbReference type="Proteomes" id="UP000244005"/>
    </source>
</evidence>
<name>A0A2R6XAK2_MARPO</name>
<evidence type="ECO:0000256" key="1">
    <source>
        <dbReference type="SAM" id="MobiDB-lite"/>
    </source>
</evidence>
<dbReference type="Proteomes" id="UP000244005">
    <property type="component" value="Unassembled WGS sequence"/>
</dbReference>
<gene>
    <name evidence="2" type="ORF">MARPO_0026s0036</name>
</gene>
<evidence type="ECO:0000313" key="2">
    <source>
        <dbReference type="EMBL" id="PTQ43145.1"/>
    </source>
</evidence>
<proteinExistence type="predicted"/>
<reference evidence="3" key="1">
    <citation type="journal article" date="2017" name="Cell">
        <title>Insights into land plant evolution garnered from the Marchantia polymorpha genome.</title>
        <authorList>
            <person name="Bowman J.L."/>
            <person name="Kohchi T."/>
            <person name="Yamato K.T."/>
            <person name="Jenkins J."/>
            <person name="Shu S."/>
            <person name="Ishizaki K."/>
            <person name="Yamaoka S."/>
            <person name="Nishihama R."/>
            <person name="Nakamura Y."/>
            <person name="Berger F."/>
            <person name="Adam C."/>
            <person name="Aki S.S."/>
            <person name="Althoff F."/>
            <person name="Araki T."/>
            <person name="Arteaga-Vazquez M.A."/>
            <person name="Balasubrmanian S."/>
            <person name="Barry K."/>
            <person name="Bauer D."/>
            <person name="Boehm C.R."/>
            <person name="Briginshaw L."/>
            <person name="Caballero-Perez J."/>
            <person name="Catarino B."/>
            <person name="Chen F."/>
            <person name="Chiyoda S."/>
            <person name="Chovatia M."/>
            <person name="Davies K.M."/>
            <person name="Delmans M."/>
            <person name="Demura T."/>
            <person name="Dierschke T."/>
            <person name="Dolan L."/>
            <person name="Dorantes-Acosta A.E."/>
            <person name="Eklund D.M."/>
            <person name="Florent S.N."/>
            <person name="Flores-Sandoval E."/>
            <person name="Fujiyama A."/>
            <person name="Fukuzawa H."/>
            <person name="Galik B."/>
            <person name="Grimanelli D."/>
            <person name="Grimwood J."/>
            <person name="Grossniklaus U."/>
            <person name="Hamada T."/>
            <person name="Haseloff J."/>
            <person name="Hetherington A.J."/>
            <person name="Higo A."/>
            <person name="Hirakawa Y."/>
            <person name="Hundley H.N."/>
            <person name="Ikeda Y."/>
            <person name="Inoue K."/>
            <person name="Inoue S.I."/>
            <person name="Ishida S."/>
            <person name="Jia Q."/>
            <person name="Kakita M."/>
            <person name="Kanazawa T."/>
            <person name="Kawai Y."/>
            <person name="Kawashima T."/>
            <person name="Kennedy M."/>
            <person name="Kinose K."/>
            <person name="Kinoshita T."/>
            <person name="Kohara Y."/>
            <person name="Koide E."/>
            <person name="Komatsu K."/>
            <person name="Kopischke S."/>
            <person name="Kubo M."/>
            <person name="Kyozuka J."/>
            <person name="Lagercrantz U."/>
            <person name="Lin S.S."/>
            <person name="Lindquist E."/>
            <person name="Lipzen A.M."/>
            <person name="Lu C.W."/>
            <person name="De Luna E."/>
            <person name="Martienssen R.A."/>
            <person name="Minamino N."/>
            <person name="Mizutani M."/>
            <person name="Mizutani M."/>
            <person name="Mochizuki N."/>
            <person name="Monte I."/>
            <person name="Mosher R."/>
            <person name="Nagasaki H."/>
            <person name="Nakagami H."/>
            <person name="Naramoto S."/>
            <person name="Nishitani K."/>
            <person name="Ohtani M."/>
            <person name="Okamoto T."/>
            <person name="Okumura M."/>
            <person name="Phillips J."/>
            <person name="Pollak B."/>
            <person name="Reinders A."/>
            <person name="Rovekamp M."/>
            <person name="Sano R."/>
            <person name="Sawa S."/>
            <person name="Schmid M.W."/>
            <person name="Shirakawa M."/>
            <person name="Solano R."/>
            <person name="Spunde A."/>
            <person name="Suetsugu N."/>
            <person name="Sugano S."/>
            <person name="Sugiyama A."/>
            <person name="Sun R."/>
            <person name="Suzuki Y."/>
            <person name="Takenaka M."/>
            <person name="Takezawa D."/>
            <person name="Tomogane H."/>
            <person name="Tsuzuki M."/>
            <person name="Ueda T."/>
            <person name="Umeda M."/>
            <person name="Ward J.M."/>
            <person name="Watanabe Y."/>
            <person name="Yazaki K."/>
            <person name="Yokoyama R."/>
            <person name="Yoshitake Y."/>
            <person name="Yotsui I."/>
            <person name="Zachgo S."/>
            <person name="Schmutz J."/>
        </authorList>
    </citation>
    <scope>NUCLEOTIDE SEQUENCE [LARGE SCALE GENOMIC DNA]</scope>
    <source>
        <strain evidence="3">Tak-1</strain>
    </source>
</reference>